<name>A0ABU0NUQ5_STRRH</name>
<evidence type="ECO:0000313" key="2">
    <source>
        <dbReference type="EMBL" id="MDQ0582851.1"/>
    </source>
</evidence>
<protein>
    <submittedName>
        <fullName evidence="2">Uncharacterized protein</fullName>
    </submittedName>
</protein>
<dbReference type="Proteomes" id="UP001230654">
    <property type="component" value="Unassembled WGS sequence"/>
</dbReference>
<dbReference type="EMBL" id="JAUSWV010000002">
    <property type="protein sequence ID" value="MDQ0582851.1"/>
    <property type="molecule type" value="Genomic_DNA"/>
</dbReference>
<feature type="compositionally biased region" description="Low complexity" evidence="1">
    <location>
        <begin position="209"/>
        <end position="220"/>
    </location>
</feature>
<feature type="compositionally biased region" description="Basic and acidic residues" evidence="1">
    <location>
        <begin position="157"/>
        <end position="168"/>
    </location>
</feature>
<proteinExistence type="predicted"/>
<sequence>MDGDGQPFSRGGAMGPGDESKAYGVDGDATNARREHVIDWLEQAADLPHLIARVSELVLRHGHEPGDLVVLPRSDLDRRELAAYSAGWADVVDEQLPAIRRAYEERITAAYLQGQEDARAGQRPHRARRAEGEHERGGEVIPLPYVELLRPPSAWTRVERRGERERSAADGTPVPMPSPVGETVGETDGETVGHEEAPYGDPGTANVVGTTGPAGPTGASSTGGGSSDGDRDVMDEVGGGGGAGSGSGAEGDILLSAREVRGKRVTGSDRRPVVRRNGRPSVPPLALPGETAAAGRERARRPDSSGTAERPAQEQSERPERTVRPERTEDVERSGDVERPERSGDVERPEPVGSTDPQGARDEPRPRLLSDKARALADELEGRAGGRRRDERNGPSGSR</sequence>
<evidence type="ECO:0000256" key="1">
    <source>
        <dbReference type="SAM" id="MobiDB-lite"/>
    </source>
</evidence>
<feature type="region of interest" description="Disordered" evidence="1">
    <location>
        <begin position="157"/>
        <end position="399"/>
    </location>
</feature>
<reference evidence="2 3" key="1">
    <citation type="submission" date="2023-07" db="EMBL/GenBank/DDBJ databases">
        <title>Comparative genomics of wheat-associated soil bacteria to identify genetic determinants of phenazine resistance.</title>
        <authorList>
            <person name="Mouncey N."/>
        </authorList>
    </citation>
    <scope>NUCLEOTIDE SEQUENCE [LARGE SCALE GENOMIC DNA]</scope>
    <source>
        <strain evidence="2 3">B2I6</strain>
    </source>
</reference>
<keyword evidence="3" id="KW-1185">Reference proteome</keyword>
<organism evidence="2 3">
    <name type="scientific">Streptomyces rishiriensis</name>
    <dbReference type="NCBI Taxonomy" id="68264"/>
    <lineage>
        <taxon>Bacteria</taxon>
        <taxon>Bacillati</taxon>
        <taxon>Actinomycetota</taxon>
        <taxon>Actinomycetes</taxon>
        <taxon>Kitasatosporales</taxon>
        <taxon>Streptomycetaceae</taxon>
        <taxon>Streptomyces</taxon>
    </lineage>
</organism>
<feature type="compositionally biased region" description="Gly residues" evidence="1">
    <location>
        <begin position="237"/>
        <end position="249"/>
    </location>
</feature>
<accession>A0ABU0NUQ5</accession>
<gene>
    <name evidence="2" type="ORF">QF030_005029</name>
</gene>
<evidence type="ECO:0000313" key="3">
    <source>
        <dbReference type="Proteomes" id="UP001230654"/>
    </source>
</evidence>
<comment type="caution">
    <text evidence="2">The sequence shown here is derived from an EMBL/GenBank/DDBJ whole genome shotgun (WGS) entry which is preliminary data.</text>
</comment>
<feature type="region of interest" description="Disordered" evidence="1">
    <location>
        <begin position="1"/>
        <end position="28"/>
    </location>
</feature>
<feature type="region of interest" description="Disordered" evidence="1">
    <location>
        <begin position="115"/>
        <end position="135"/>
    </location>
</feature>
<feature type="compositionally biased region" description="Basic and acidic residues" evidence="1">
    <location>
        <begin position="311"/>
        <end position="350"/>
    </location>
</feature>
<feature type="compositionally biased region" description="Basic and acidic residues" evidence="1">
    <location>
        <begin position="359"/>
        <end position="393"/>
    </location>
</feature>
<feature type="compositionally biased region" description="Basic and acidic residues" evidence="1">
    <location>
        <begin position="258"/>
        <end position="272"/>
    </location>
</feature>